<evidence type="ECO:0000313" key="3">
    <source>
        <dbReference type="Proteomes" id="UP000289856"/>
    </source>
</evidence>
<dbReference type="Proteomes" id="UP000289856">
    <property type="component" value="Chromosome"/>
</dbReference>
<name>A0A3T1CYS4_9BACL</name>
<sequence>MGAIDFQQLEESFFLTLYEPENIVLTMQASELLNIENMVRLIDTYAPLITASERSTGAAFFCTWFAGVCSALQQMLYHSDGPILDLSLSNLSVQLYAGTHYPLFSFKIIETRYIDTPDTDRHTWCKALLSSFYKEQVTPLMLILSQAAQMRVIPLWGQLVYALYDQRENELATASDNAYKENIISQFNILSHDVDASAFGLRKNPFDIKLKFIDDPVNPDQKLLVKTACCLAYRLGARSDYCYTCPRLKEKDRESMRVSCGS</sequence>
<dbReference type="OrthoDB" id="2819999at2"/>
<evidence type="ECO:0000259" key="1">
    <source>
        <dbReference type="Pfam" id="PF11575"/>
    </source>
</evidence>
<dbReference type="AlphaFoldDB" id="A0A3T1CYS4"/>
<feature type="domain" description="Ferric siderophore reductase C-terminal" evidence="1">
    <location>
        <begin position="229"/>
        <end position="247"/>
    </location>
</feature>
<protein>
    <recommendedName>
        <fullName evidence="1">Ferric siderophore reductase C-terminal domain-containing protein</fullName>
    </recommendedName>
</protein>
<evidence type="ECO:0000313" key="2">
    <source>
        <dbReference type="EMBL" id="BBI31007.1"/>
    </source>
</evidence>
<reference evidence="2 3" key="1">
    <citation type="submission" date="2019-01" db="EMBL/GenBank/DDBJ databases">
        <title>Complete genome sequence of Cohnella hallensis HS21 isolated from Korean fir (Abies koreana) rhizospheric soil.</title>
        <authorList>
            <person name="Jiang L."/>
            <person name="Kang S.W."/>
            <person name="Kim S."/>
            <person name="Jung J."/>
            <person name="Kim C.Y."/>
            <person name="Kim D.H."/>
            <person name="Kim S.W."/>
            <person name="Lee J."/>
        </authorList>
    </citation>
    <scope>NUCLEOTIDE SEQUENCE [LARGE SCALE GENOMIC DNA]</scope>
    <source>
        <strain evidence="2 3">HS21</strain>
    </source>
</reference>
<dbReference type="EMBL" id="AP019400">
    <property type="protein sequence ID" value="BBI31007.1"/>
    <property type="molecule type" value="Genomic_DNA"/>
</dbReference>
<dbReference type="KEGG" id="cohn:KCTCHS21_04060"/>
<proteinExistence type="predicted"/>
<dbReference type="GO" id="GO:0051537">
    <property type="term" value="F:2 iron, 2 sulfur cluster binding"/>
    <property type="evidence" value="ECO:0007669"/>
    <property type="project" value="InterPro"/>
</dbReference>
<keyword evidence="3" id="KW-1185">Reference proteome</keyword>
<organism evidence="2 3">
    <name type="scientific">Cohnella abietis</name>
    <dbReference type="NCBI Taxonomy" id="2507935"/>
    <lineage>
        <taxon>Bacteria</taxon>
        <taxon>Bacillati</taxon>
        <taxon>Bacillota</taxon>
        <taxon>Bacilli</taxon>
        <taxon>Bacillales</taxon>
        <taxon>Paenibacillaceae</taxon>
        <taxon>Cohnella</taxon>
    </lineage>
</organism>
<dbReference type="RefSeq" id="WP_130604893.1">
    <property type="nucleotide sequence ID" value="NZ_AP019400.1"/>
</dbReference>
<accession>A0A3T1CYS4</accession>
<dbReference type="InterPro" id="IPR024726">
    <property type="entry name" value="FhuF_C"/>
</dbReference>
<dbReference type="Pfam" id="PF11575">
    <property type="entry name" value="FhuF_C"/>
    <property type="match status" value="1"/>
</dbReference>
<gene>
    <name evidence="2" type="ORF">KCTCHS21_04060</name>
</gene>